<keyword evidence="7 9" id="KW-1133">Transmembrane helix</keyword>
<evidence type="ECO:0000256" key="1">
    <source>
        <dbReference type="ARBA" id="ARBA00000085"/>
    </source>
</evidence>
<gene>
    <name evidence="11" type="ORF">LPB137_02775</name>
</gene>
<dbReference type="PRINTS" id="PR00344">
    <property type="entry name" value="BCTRLSENSOR"/>
</dbReference>
<dbReference type="Pfam" id="PF02518">
    <property type="entry name" value="HATPase_c"/>
    <property type="match status" value="1"/>
</dbReference>
<evidence type="ECO:0000256" key="6">
    <source>
        <dbReference type="ARBA" id="ARBA00022692"/>
    </source>
</evidence>
<dbReference type="InterPro" id="IPR004358">
    <property type="entry name" value="Sig_transdc_His_kin-like_C"/>
</dbReference>
<dbReference type="GO" id="GO:0000155">
    <property type="term" value="F:phosphorelay sensor kinase activity"/>
    <property type="evidence" value="ECO:0007669"/>
    <property type="project" value="InterPro"/>
</dbReference>
<keyword evidence="8 9" id="KW-0472">Membrane</keyword>
<dbReference type="SUPFAM" id="SSF55874">
    <property type="entry name" value="ATPase domain of HSP90 chaperone/DNA topoisomerase II/histidine kinase"/>
    <property type="match status" value="1"/>
</dbReference>
<evidence type="ECO:0000256" key="5">
    <source>
        <dbReference type="ARBA" id="ARBA00022553"/>
    </source>
</evidence>
<name>A0A1P8KJY3_9BACT</name>
<organism evidence="11 12">
    <name type="scientific">Poseidonibacter parvus</name>
    <dbReference type="NCBI Taxonomy" id="1850254"/>
    <lineage>
        <taxon>Bacteria</taxon>
        <taxon>Pseudomonadati</taxon>
        <taxon>Campylobacterota</taxon>
        <taxon>Epsilonproteobacteria</taxon>
        <taxon>Campylobacterales</taxon>
        <taxon>Arcobacteraceae</taxon>
        <taxon>Poseidonibacter</taxon>
    </lineage>
</organism>
<dbReference type="PANTHER" id="PTHR43065:SF42">
    <property type="entry name" value="TWO-COMPONENT SENSOR PPRA"/>
    <property type="match status" value="1"/>
</dbReference>
<feature type="transmembrane region" description="Helical" evidence="9">
    <location>
        <begin position="350"/>
        <end position="371"/>
    </location>
</feature>
<dbReference type="InterPro" id="IPR003661">
    <property type="entry name" value="HisK_dim/P_dom"/>
</dbReference>
<evidence type="ECO:0000256" key="8">
    <source>
        <dbReference type="ARBA" id="ARBA00023136"/>
    </source>
</evidence>
<keyword evidence="6 9" id="KW-0812">Transmembrane</keyword>
<feature type="transmembrane region" description="Helical" evidence="9">
    <location>
        <begin position="12"/>
        <end position="33"/>
    </location>
</feature>
<feature type="domain" description="Histidine kinase" evidence="10">
    <location>
        <begin position="415"/>
        <end position="634"/>
    </location>
</feature>
<dbReference type="OrthoDB" id="5348736at2"/>
<comment type="subcellular location">
    <subcellularLocation>
        <location evidence="2">Cell membrane</location>
        <topology evidence="2">Multi-pass membrane protein</topology>
    </subcellularLocation>
</comment>
<dbReference type="PANTHER" id="PTHR43065">
    <property type="entry name" value="SENSOR HISTIDINE KINASE"/>
    <property type="match status" value="1"/>
</dbReference>
<dbReference type="InterPro" id="IPR033480">
    <property type="entry name" value="sCache_2"/>
</dbReference>
<dbReference type="InterPro" id="IPR005467">
    <property type="entry name" value="His_kinase_dom"/>
</dbReference>
<dbReference type="STRING" id="1850254.LPB137_02775"/>
<dbReference type="SMART" id="SM01049">
    <property type="entry name" value="Cache_2"/>
    <property type="match status" value="2"/>
</dbReference>
<keyword evidence="12" id="KW-1185">Reference proteome</keyword>
<evidence type="ECO:0000313" key="11">
    <source>
        <dbReference type="EMBL" id="APW64845.1"/>
    </source>
</evidence>
<dbReference type="AlphaFoldDB" id="A0A1P8KJY3"/>
<dbReference type="Pfam" id="PF08269">
    <property type="entry name" value="dCache_2"/>
    <property type="match status" value="1"/>
</dbReference>
<dbReference type="RefSeq" id="WP_076084094.1">
    <property type="nucleotide sequence ID" value="NZ_CP019070.1"/>
</dbReference>
<evidence type="ECO:0000256" key="7">
    <source>
        <dbReference type="ARBA" id="ARBA00022989"/>
    </source>
</evidence>
<keyword evidence="4" id="KW-1003">Cell membrane</keyword>
<keyword evidence="5" id="KW-0597">Phosphoprotein</keyword>
<dbReference type="InterPro" id="IPR036097">
    <property type="entry name" value="HisK_dim/P_sf"/>
</dbReference>
<dbReference type="Gene3D" id="3.30.565.10">
    <property type="entry name" value="Histidine kinase-like ATPase, C-terminal domain"/>
    <property type="match status" value="1"/>
</dbReference>
<evidence type="ECO:0000256" key="4">
    <source>
        <dbReference type="ARBA" id="ARBA00022475"/>
    </source>
</evidence>
<dbReference type="InterPro" id="IPR003594">
    <property type="entry name" value="HATPase_dom"/>
</dbReference>
<dbReference type="EMBL" id="CP019070">
    <property type="protein sequence ID" value="APW64845.1"/>
    <property type="molecule type" value="Genomic_DNA"/>
</dbReference>
<evidence type="ECO:0000256" key="3">
    <source>
        <dbReference type="ARBA" id="ARBA00012438"/>
    </source>
</evidence>
<dbReference type="SUPFAM" id="SSF47384">
    <property type="entry name" value="Homodimeric domain of signal transducing histidine kinase"/>
    <property type="match status" value="1"/>
</dbReference>
<evidence type="ECO:0000313" key="12">
    <source>
        <dbReference type="Proteomes" id="UP000186074"/>
    </source>
</evidence>
<dbReference type="Proteomes" id="UP000186074">
    <property type="component" value="Chromosome"/>
</dbReference>
<dbReference type="InterPro" id="IPR004010">
    <property type="entry name" value="Double_Cache_2"/>
</dbReference>
<protein>
    <recommendedName>
        <fullName evidence="3">histidine kinase</fullName>
        <ecNumber evidence="3">2.7.13.3</ecNumber>
    </recommendedName>
</protein>
<accession>A0A1P8KJY3</accession>
<dbReference type="KEGG" id="alp:LPB137_02775"/>
<dbReference type="Gene3D" id="1.10.287.130">
    <property type="match status" value="1"/>
</dbReference>
<dbReference type="GO" id="GO:0005886">
    <property type="term" value="C:plasma membrane"/>
    <property type="evidence" value="ECO:0007669"/>
    <property type="project" value="UniProtKB-SubCell"/>
</dbReference>
<evidence type="ECO:0000259" key="10">
    <source>
        <dbReference type="PROSITE" id="PS50109"/>
    </source>
</evidence>
<proteinExistence type="predicted"/>
<comment type="catalytic activity">
    <reaction evidence="1">
        <text>ATP + protein L-histidine = ADP + protein N-phospho-L-histidine.</text>
        <dbReference type="EC" id="2.7.13.3"/>
    </reaction>
</comment>
<dbReference type="CDD" id="cd00082">
    <property type="entry name" value="HisKA"/>
    <property type="match status" value="1"/>
</dbReference>
<evidence type="ECO:0000256" key="9">
    <source>
        <dbReference type="SAM" id="Phobius"/>
    </source>
</evidence>
<dbReference type="InterPro" id="IPR036890">
    <property type="entry name" value="HATPase_C_sf"/>
</dbReference>
<evidence type="ECO:0000256" key="2">
    <source>
        <dbReference type="ARBA" id="ARBA00004651"/>
    </source>
</evidence>
<dbReference type="SMART" id="SM00387">
    <property type="entry name" value="HATPase_c"/>
    <property type="match status" value="1"/>
</dbReference>
<dbReference type="Gene3D" id="3.30.450.20">
    <property type="entry name" value="PAS domain"/>
    <property type="match status" value="2"/>
</dbReference>
<dbReference type="PROSITE" id="PS50109">
    <property type="entry name" value="HIS_KIN"/>
    <property type="match status" value="1"/>
</dbReference>
<sequence>MLSKNEKKILKLIKYTPVLIVGFFSILITYLIFLDKNIQYKKDVDSLKSRFLEDNKNRINLEVNRVYNYILHEKTNSEKRLKILLKEKVNEAHKNMTFIYEKYKDKESKEQIINRIKDSLRNYRFNHNRGYFYIYEKSGKNILLPTKKHLEGKDFWEYKDSKGSFIIQDMVKLLKNNSESFYEWYWYKPNDNTKQKRKLGIIKEFEAYDLFVGTGEYIEDFENELKEKVLSYIQDLKYSKNGYVFILDFEGKYLAHVKKEYIGLNRISLKDKNNFMITKEIIKHAKNGSGFLKYIGTVKPNTNLPAEKTTYVKGFAPWEWAIATGFYTEELEEQLKKKEKEIEKNNADDIFNFLLISAILIFIFILLSFYISKILEKQFLKYKKEVSSHIEENRKKDTVLAQQSKMAAMGEMLQNIAHQWRQPLNTISTISSGIKFKKEFGLLEDDELIKSMDSVNGSVMYLSQTIEDFREFFNPDKKISTFDLKKTINKAIKLLEIQFENKNILIIKNVEEVQIHGYENELIQVIINICNNSRDELIKKDQNEKIIIIDMYKKDNEIKLIIKDNAGGIKENILSRVFEPYFTTKHKSQGTGIGLYMSQEIIVKHMKGSIIVYNEEFSHNGIKYKGATFEITLH</sequence>
<reference evidence="11 12" key="1">
    <citation type="submission" date="2017-01" db="EMBL/GenBank/DDBJ databases">
        <title>Genome sequencing of Arcobacter sp. LPB0137.</title>
        <authorList>
            <person name="Lee G.-W."/>
            <person name="Yi H."/>
        </authorList>
    </citation>
    <scope>NUCLEOTIDE SEQUENCE [LARGE SCALE GENOMIC DNA]</scope>
    <source>
        <strain evidence="11 12">LPB0137</strain>
    </source>
</reference>
<dbReference type="EC" id="2.7.13.3" evidence="3"/>